<gene>
    <name evidence="5" type="ORF">IAA60_00835</name>
</gene>
<comment type="caution">
    <text evidence="5">The sequence shown here is derived from an EMBL/GenBank/DDBJ whole genome shotgun (WGS) entry which is preliminary data.</text>
</comment>
<dbReference type="InterPro" id="IPR011146">
    <property type="entry name" value="HIT-like"/>
</dbReference>
<evidence type="ECO:0000256" key="1">
    <source>
        <dbReference type="PIRSR" id="PIRSR601310-1"/>
    </source>
</evidence>
<dbReference type="GO" id="GO:0003824">
    <property type="term" value="F:catalytic activity"/>
    <property type="evidence" value="ECO:0007669"/>
    <property type="project" value="InterPro"/>
</dbReference>
<dbReference type="Pfam" id="PF12641">
    <property type="entry name" value="Flavodoxin_3"/>
    <property type="match status" value="1"/>
</dbReference>
<sequence length="274" mass="30294">MKILTIVESKHQGNTLKVAKAMAREVPMTITDVKGASNYNLDDYDILGFGSGLYYGRYDKELTRFAKAINDKPRAAFVLFTSGINAYSEKTDPLVNLLKRKNKNVLGLFGCRGHDKFIVFRIVGGLNKGHPDEADLKNARDFISGVAESYENAKKKKGAAIMDCLFCKIINGEIPSTKVFENDMVYAFRDISPQAPEHVVIVPKAHIKSANEITEENVKYIAAIWEAVPAIARQLGIDGDGYRVVNNCGKNGGQTVDHLHFHLMGGREFAWPAG</sequence>
<accession>A0A9D1H1A6</accession>
<evidence type="ECO:0000313" key="5">
    <source>
        <dbReference type="EMBL" id="HIT84428.1"/>
    </source>
</evidence>
<reference evidence="5" key="1">
    <citation type="submission" date="2020-10" db="EMBL/GenBank/DDBJ databases">
        <authorList>
            <person name="Gilroy R."/>
        </authorList>
    </citation>
    <scope>NUCLEOTIDE SEQUENCE</scope>
    <source>
        <strain evidence="5">CHK181-108</strain>
    </source>
</reference>
<dbReference type="InterPro" id="IPR036265">
    <property type="entry name" value="HIT-like_sf"/>
</dbReference>
<dbReference type="PROSITE" id="PS00892">
    <property type="entry name" value="HIT_1"/>
    <property type="match status" value="1"/>
</dbReference>
<dbReference type="PANTHER" id="PTHR23089">
    <property type="entry name" value="HISTIDINE TRIAD HIT PROTEIN"/>
    <property type="match status" value="1"/>
</dbReference>
<proteinExistence type="predicted"/>
<dbReference type="Proteomes" id="UP000824165">
    <property type="component" value="Unassembled WGS sequence"/>
</dbReference>
<name>A0A9D1H1A6_9FIRM</name>
<dbReference type="SUPFAM" id="SSF54197">
    <property type="entry name" value="HIT-like"/>
    <property type="match status" value="1"/>
</dbReference>
<dbReference type="AlphaFoldDB" id="A0A9D1H1A6"/>
<feature type="short sequence motif" description="Histidine triad motif" evidence="2 3">
    <location>
        <begin position="258"/>
        <end position="262"/>
    </location>
</feature>
<dbReference type="CDD" id="cd01276">
    <property type="entry name" value="PKCI_related"/>
    <property type="match status" value="1"/>
</dbReference>
<evidence type="ECO:0000256" key="2">
    <source>
        <dbReference type="PIRSR" id="PIRSR601310-3"/>
    </source>
</evidence>
<dbReference type="InterPro" id="IPR019808">
    <property type="entry name" value="Histidine_triad_CS"/>
</dbReference>
<protein>
    <submittedName>
        <fullName evidence="5">HIT domain-containing protein</fullName>
    </submittedName>
</protein>
<dbReference type="InterPro" id="IPR029039">
    <property type="entry name" value="Flavoprotein-like_sf"/>
</dbReference>
<feature type="domain" description="HIT" evidence="4">
    <location>
        <begin position="165"/>
        <end position="274"/>
    </location>
</feature>
<reference evidence="5" key="2">
    <citation type="journal article" date="2021" name="PeerJ">
        <title>Extensive microbial diversity within the chicken gut microbiome revealed by metagenomics and culture.</title>
        <authorList>
            <person name="Gilroy R."/>
            <person name="Ravi A."/>
            <person name="Getino M."/>
            <person name="Pursley I."/>
            <person name="Horton D.L."/>
            <person name="Alikhan N.F."/>
            <person name="Baker D."/>
            <person name="Gharbi K."/>
            <person name="Hall N."/>
            <person name="Watson M."/>
            <person name="Adriaenssens E.M."/>
            <person name="Foster-Nyarko E."/>
            <person name="Jarju S."/>
            <person name="Secka A."/>
            <person name="Antonio M."/>
            <person name="Oren A."/>
            <person name="Chaudhuri R.R."/>
            <person name="La Ragione R."/>
            <person name="Hildebrand F."/>
            <person name="Pallen M.J."/>
        </authorList>
    </citation>
    <scope>NUCLEOTIDE SEQUENCE</scope>
    <source>
        <strain evidence="5">CHK181-108</strain>
    </source>
</reference>
<dbReference type="InterPro" id="IPR008254">
    <property type="entry name" value="Flavodoxin/NO_synth"/>
</dbReference>
<organism evidence="5 6">
    <name type="scientific">Candidatus Ornithomonoglobus intestinigallinarum</name>
    <dbReference type="NCBI Taxonomy" id="2840894"/>
    <lineage>
        <taxon>Bacteria</taxon>
        <taxon>Bacillati</taxon>
        <taxon>Bacillota</taxon>
        <taxon>Clostridia</taxon>
        <taxon>Candidatus Ornithomonoglobus</taxon>
    </lineage>
</organism>
<evidence type="ECO:0000256" key="3">
    <source>
        <dbReference type="PROSITE-ProRule" id="PRU00464"/>
    </source>
</evidence>
<dbReference type="PRINTS" id="PR00332">
    <property type="entry name" value="HISTRIAD"/>
</dbReference>
<dbReference type="PROSITE" id="PS51084">
    <property type="entry name" value="HIT_2"/>
    <property type="match status" value="1"/>
</dbReference>
<dbReference type="Gene3D" id="3.40.50.360">
    <property type="match status" value="1"/>
</dbReference>
<dbReference type="InterPro" id="IPR001310">
    <property type="entry name" value="Histidine_triad_HIT"/>
</dbReference>
<dbReference type="EMBL" id="DVLU01000006">
    <property type="protein sequence ID" value="HIT84428.1"/>
    <property type="molecule type" value="Genomic_DNA"/>
</dbReference>
<evidence type="ECO:0000259" key="4">
    <source>
        <dbReference type="PROSITE" id="PS51084"/>
    </source>
</evidence>
<dbReference type="Pfam" id="PF01230">
    <property type="entry name" value="HIT"/>
    <property type="match status" value="1"/>
</dbReference>
<feature type="active site" description="Tele-AMP-histidine intermediate" evidence="1">
    <location>
        <position position="260"/>
    </location>
</feature>
<dbReference type="Gene3D" id="3.30.428.10">
    <property type="entry name" value="HIT-like"/>
    <property type="match status" value="1"/>
</dbReference>
<dbReference type="SUPFAM" id="SSF52218">
    <property type="entry name" value="Flavoproteins"/>
    <property type="match status" value="1"/>
</dbReference>
<evidence type="ECO:0000313" key="6">
    <source>
        <dbReference type="Proteomes" id="UP000824165"/>
    </source>
</evidence>